<evidence type="ECO:0000313" key="7">
    <source>
        <dbReference type="EMBL" id="SIM61939.1"/>
    </source>
</evidence>
<evidence type="ECO:0000256" key="5">
    <source>
        <dbReference type="ARBA" id="ARBA00023136"/>
    </source>
</evidence>
<feature type="transmembrane region" description="Helical" evidence="6">
    <location>
        <begin position="123"/>
        <end position="143"/>
    </location>
</feature>
<dbReference type="GO" id="GO:0005886">
    <property type="term" value="C:plasma membrane"/>
    <property type="evidence" value="ECO:0007669"/>
    <property type="project" value="UniProtKB-SubCell"/>
</dbReference>
<keyword evidence="3 6" id="KW-0812">Transmembrane</keyword>
<comment type="subcellular location">
    <subcellularLocation>
        <location evidence="1">Cell membrane</location>
        <topology evidence="1">Multi-pass membrane protein</topology>
    </subcellularLocation>
</comment>
<dbReference type="RefSeq" id="WP_148689773.1">
    <property type="nucleotide sequence ID" value="NZ_LT671858.1"/>
</dbReference>
<dbReference type="InterPro" id="IPR050833">
    <property type="entry name" value="Poly_Biosynth_Transport"/>
</dbReference>
<feature type="transmembrane region" description="Helical" evidence="6">
    <location>
        <begin position="91"/>
        <end position="117"/>
    </location>
</feature>
<evidence type="ECO:0000313" key="8">
    <source>
        <dbReference type="Proteomes" id="UP000195607"/>
    </source>
</evidence>
<feature type="transmembrane region" description="Helical" evidence="6">
    <location>
        <begin position="12"/>
        <end position="34"/>
    </location>
</feature>
<dbReference type="PANTHER" id="PTHR30250">
    <property type="entry name" value="PST FAMILY PREDICTED COLANIC ACID TRANSPORTER"/>
    <property type="match status" value="1"/>
</dbReference>
<feature type="transmembrane region" description="Helical" evidence="6">
    <location>
        <begin position="458"/>
        <end position="477"/>
    </location>
</feature>
<feature type="transmembrane region" description="Helical" evidence="6">
    <location>
        <begin position="224"/>
        <end position="244"/>
    </location>
</feature>
<keyword evidence="2" id="KW-1003">Cell membrane</keyword>
<gene>
    <name evidence="7" type="ORF">CSP5_1042</name>
</gene>
<dbReference type="Pfam" id="PF13440">
    <property type="entry name" value="Polysacc_synt_3"/>
    <property type="match status" value="1"/>
</dbReference>
<dbReference type="PANTHER" id="PTHR30250:SF11">
    <property type="entry name" value="O-ANTIGEN TRANSPORTER-RELATED"/>
    <property type="match status" value="1"/>
</dbReference>
<dbReference type="GeneID" id="41588303"/>
<feature type="transmembrane region" description="Helical" evidence="6">
    <location>
        <begin position="308"/>
        <end position="332"/>
    </location>
</feature>
<accession>A0A1N5UNU1</accession>
<feature type="transmembrane region" description="Helical" evidence="6">
    <location>
        <begin position="430"/>
        <end position="452"/>
    </location>
</feature>
<evidence type="ECO:0000256" key="6">
    <source>
        <dbReference type="SAM" id="Phobius"/>
    </source>
</evidence>
<protein>
    <submittedName>
        <fullName evidence="7">Flippase</fullName>
    </submittedName>
</protein>
<organism evidence="7 8">
    <name type="scientific">Cuniculiplasma divulgatum</name>
    <dbReference type="NCBI Taxonomy" id="1673428"/>
    <lineage>
        <taxon>Archaea</taxon>
        <taxon>Methanobacteriati</taxon>
        <taxon>Thermoplasmatota</taxon>
        <taxon>Thermoplasmata</taxon>
        <taxon>Thermoplasmatales</taxon>
        <taxon>Cuniculiplasmataceae</taxon>
        <taxon>Cuniculiplasma</taxon>
    </lineage>
</organism>
<feature type="transmembrane region" description="Helical" evidence="6">
    <location>
        <begin position="155"/>
        <end position="177"/>
    </location>
</feature>
<evidence type="ECO:0000256" key="2">
    <source>
        <dbReference type="ARBA" id="ARBA00022475"/>
    </source>
</evidence>
<reference evidence="7 8" key="1">
    <citation type="submission" date="2016-04" db="EMBL/GenBank/DDBJ databases">
        <authorList>
            <person name="Evans L.H."/>
            <person name="Alamgir A."/>
            <person name="Owens N."/>
            <person name="Weber N.D."/>
            <person name="Virtaneva K."/>
            <person name="Barbian K."/>
            <person name="Babar A."/>
            <person name="Rosenke K."/>
        </authorList>
    </citation>
    <scope>NUCLEOTIDE SEQUENCE [LARGE SCALE GENOMIC DNA]</scope>
    <source>
        <strain evidence="8">S5(T) (JCM 30642 \VKM B-2941)</strain>
    </source>
</reference>
<feature type="transmembrane region" description="Helical" evidence="6">
    <location>
        <begin position="189"/>
        <end position="212"/>
    </location>
</feature>
<keyword evidence="5 6" id="KW-0472">Membrane</keyword>
<evidence type="ECO:0000256" key="3">
    <source>
        <dbReference type="ARBA" id="ARBA00022692"/>
    </source>
</evidence>
<feature type="transmembrane region" description="Helical" evidence="6">
    <location>
        <begin position="256"/>
        <end position="278"/>
    </location>
</feature>
<dbReference type="AlphaFoldDB" id="A0A1N5UNU1"/>
<evidence type="ECO:0000256" key="1">
    <source>
        <dbReference type="ARBA" id="ARBA00004651"/>
    </source>
</evidence>
<feature type="transmembrane region" description="Helical" evidence="6">
    <location>
        <begin position="338"/>
        <end position="359"/>
    </location>
</feature>
<name>A0A1N5UNU1_9ARCH</name>
<dbReference type="Proteomes" id="UP000195607">
    <property type="component" value="Chromosome I"/>
</dbReference>
<keyword evidence="4 6" id="KW-1133">Transmembrane helix</keyword>
<evidence type="ECO:0000256" key="4">
    <source>
        <dbReference type="ARBA" id="ARBA00022989"/>
    </source>
</evidence>
<dbReference type="EMBL" id="LT671858">
    <property type="protein sequence ID" value="SIM61939.1"/>
    <property type="molecule type" value="Genomic_DNA"/>
</dbReference>
<feature type="transmembrane region" description="Helical" evidence="6">
    <location>
        <begin position="46"/>
        <end position="70"/>
    </location>
</feature>
<proteinExistence type="predicted"/>
<feature type="transmembrane region" description="Helical" evidence="6">
    <location>
        <begin position="397"/>
        <end position="418"/>
    </location>
</feature>
<feature type="transmembrane region" description="Helical" evidence="6">
    <location>
        <begin position="371"/>
        <end position="391"/>
    </location>
</feature>
<sequence length="516" mass="57384">MELGAEKEYVGISAIYQFLGNGVQVVSGSLFYIFAARIFPPSDLGVIALFIAIVGLFGIVFTVGLNSAITHFISSNLNSKVYSPGKTLFRILVLGILLALAGLLVVYAFSGYISIIFFHSTSYTFYIKLLSLVLFGNIIFSILNGAIIGFEKFKISALISVIIWVIYYFGALTLAYIDRSLIDIIYGWIIGLALGILIDFVYLLAILARGYMRKHHRTVGSRSIFTYAIPVLLSSIIGYGASYTDRFVVAYLLNTYYLGIYNFTLLIFSGISFIAIPFNNITLPKFSEFFGNDQRAFIKSNVGASSLLLTYFYTPIALGIAALSPIVLYYIAGPAYVSGQYALIVVMLVPTLFISQNLLIQAISSVRKTSFFLYSSLGSLVANVIFSFLLIPYFGLIGAAFGFSSVYVVSFVILYRLAKKEDLVQYNTSGTLKIWASSIFMFLIVYFALHFMVERYGYSLFILPFLILVGALIYTVVASRLKVFSKEEREFILSMFPNRLNSIKKLISILVLGNQK</sequence>